<dbReference type="AlphaFoldDB" id="A0AAV3PNA3"/>
<dbReference type="PROSITE" id="PS50181">
    <property type="entry name" value="FBOX"/>
    <property type="match status" value="1"/>
</dbReference>
<dbReference type="InterPro" id="IPR001810">
    <property type="entry name" value="F-box_dom"/>
</dbReference>
<dbReference type="Pfam" id="PF25372">
    <property type="entry name" value="DUF7885"/>
    <property type="match status" value="1"/>
</dbReference>
<dbReference type="SMART" id="SM00367">
    <property type="entry name" value="LRR_CC"/>
    <property type="match status" value="7"/>
</dbReference>
<gene>
    <name evidence="2" type="ORF">LIER_37291</name>
</gene>
<evidence type="ECO:0000313" key="2">
    <source>
        <dbReference type="EMBL" id="GAA0151452.1"/>
    </source>
</evidence>
<dbReference type="InterPro" id="IPR006553">
    <property type="entry name" value="Leu-rich_rpt_Cys-con_subtyp"/>
</dbReference>
<dbReference type="Gene3D" id="3.80.10.10">
    <property type="entry name" value="Ribonuclease Inhibitor"/>
    <property type="match status" value="3"/>
</dbReference>
<feature type="domain" description="F-box" evidence="1">
    <location>
        <begin position="10"/>
        <end position="57"/>
    </location>
</feature>
<keyword evidence="3" id="KW-1185">Reference proteome</keyword>
<dbReference type="EMBL" id="BAABME010017815">
    <property type="protein sequence ID" value="GAA0151452.1"/>
    <property type="molecule type" value="Genomic_DNA"/>
</dbReference>
<evidence type="ECO:0000313" key="3">
    <source>
        <dbReference type="Proteomes" id="UP001454036"/>
    </source>
</evidence>
<dbReference type="Proteomes" id="UP001454036">
    <property type="component" value="Unassembled WGS sequence"/>
</dbReference>
<reference evidence="2 3" key="1">
    <citation type="submission" date="2024-01" db="EMBL/GenBank/DDBJ databases">
        <title>The complete chloroplast genome sequence of Lithospermum erythrorhizon: insights into the phylogenetic relationship among Boraginaceae species and the maternal lineages of purple gromwells.</title>
        <authorList>
            <person name="Okada T."/>
            <person name="Watanabe K."/>
        </authorList>
    </citation>
    <scope>NUCLEOTIDE SEQUENCE [LARGE SCALE GENOMIC DNA]</scope>
</reference>
<dbReference type="InterPro" id="IPR057207">
    <property type="entry name" value="FBXL15_LRR"/>
</dbReference>
<dbReference type="CDD" id="cd09917">
    <property type="entry name" value="F-box_SF"/>
    <property type="match status" value="1"/>
</dbReference>
<dbReference type="InterPro" id="IPR032675">
    <property type="entry name" value="LRR_dom_sf"/>
</dbReference>
<protein>
    <recommendedName>
        <fullName evidence="1">F-box domain-containing protein</fullName>
    </recommendedName>
</protein>
<dbReference type="GO" id="GO:0031146">
    <property type="term" value="P:SCF-dependent proteasomal ubiquitin-dependent protein catabolic process"/>
    <property type="evidence" value="ECO:0007669"/>
    <property type="project" value="TreeGrafter"/>
</dbReference>
<organism evidence="2 3">
    <name type="scientific">Lithospermum erythrorhizon</name>
    <name type="common">Purple gromwell</name>
    <name type="synonym">Lithospermum officinale var. erythrorhizon</name>
    <dbReference type="NCBI Taxonomy" id="34254"/>
    <lineage>
        <taxon>Eukaryota</taxon>
        <taxon>Viridiplantae</taxon>
        <taxon>Streptophyta</taxon>
        <taxon>Embryophyta</taxon>
        <taxon>Tracheophyta</taxon>
        <taxon>Spermatophyta</taxon>
        <taxon>Magnoliopsida</taxon>
        <taxon>eudicotyledons</taxon>
        <taxon>Gunneridae</taxon>
        <taxon>Pentapetalae</taxon>
        <taxon>asterids</taxon>
        <taxon>lamiids</taxon>
        <taxon>Boraginales</taxon>
        <taxon>Boraginaceae</taxon>
        <taxon>Boraginoideae</taxon>
        <taxon>Lithospermeae</taxon>
        <taxon>Lithospermum</taxon>
    </lineage>
</organism>
<dbReference type="PANTHER" id="PTHR13318:SF176">
    <property type="entry name" value="F-BOX PROTEIN AT-B"/>
    <property type="match status" value="1"/>
</dbReference>
<dbReference type="GO" id="GO:0019005">
    <property type="term" value="C:SCF ubiquitin ligase complex"/>
    <property type="evidence" value="ECO:0007669"/>
    <property type="project" value="TreeGrafter"/>
</dbReference>
<accession>A0AAV3PNA3</accession>
<dbReference type="PANTHER" id="PTHR13318">
    <property type="entry name" value="PARTNER OF PAIRED, ISOFORM B-RELATED"/>
    <property type="match status" value="1"/>
</dbReference>
<dbReference type="SUPFAM" id="SSF52047">
    <property type="entry name" value="RNI-like"/>
    <property type="match status" value="2"/>
</dbReference>
<evidence type="ECO:0000259" key="1">
    <source>
        <dbReference type="PROSITE" id="PS50181"/>
    </source>
</evidence>
<sequence length="618" mass="68388">MTDKGLKRGSTTLVALPESLIIEILQRLELDSVCSISCVNRYLNTYASQVLASLSNLDLSAISLDDRSLDGVLNKVKSAKNITIDCLQITDSSVIKVSGPHIQQLTLLKGSSLSPRVLTLIGDRCPNIRVLLLELIWQESGANLIRDFGNMTRGLAFLESFAVKIRGTQMHVSNSMQVEFFLPETLRDLKLQSVHVGDVIQFFRTAENKRSFVESSTSLSSAILQPHFLLQRLSLVLNIVSDELVSILVNSLPNLIHLDLEDRPSMEPIYPHDLTNYGLQTLGSCKRLTALSIVRSRHHHPASFKMINDMGMFLLSEGCQDLESVTLSGFSAVTDAGYSSFLRSCQGLKKFEIRHASLLSDLTFHDMSADCLVELRIVSCSFITSEAISQLNSSTVLEVLDTSGCRSIADTCLSYISGLRTLTNLNLSGAADVSDKGLATLSDADCPITRLSLRGCKRVSDRGIANLFVDGARICKTLASLDLGHMPGITDRSFTTIASFSESLNELCIRYCFFVTDASLEILAAMRRFHGGSRSLQKLDLFNCTRLSTKFLVLLQKRTLRGLNWVGAGQTHLESRRDDFTEICSQKPWLTVCFDGCEMGCHDGWQFHKRKSNYNVIS</sequence>
<proteinExistence type="predicted"/>
<comment type="caution">
    <text evidence="2">The sequence shown here is derived from an EMBL/GenBank/DDBJ whole genome shotgun (WGS) entry which is preliminary data.</text>
</comment>
<name>A0AAV3PNA3_LITER</name>